<evidence type="ECO:0000256" key="14">
    <source>
        <dbReference type="PIRSR" id="PIRSR618044-2"/>
    </source>
</evidence>
<dbReference type="Proteomes" id="UP000295418">
    <property type="component" value="Unassembled WGS sequence"/>
</dbReference>
<evidence type="ECO:0000256" key="6">
    <source>
        <dbReference type="ARBA" id="ARBA00022670"/>
    </source>
</evidence>
<keyword evidence="5 17" id="KW-0121">Carboxypeptidase</keyword>
<keyword evidence="6" id="KW-0645">Protease</keyword>
<feature type="active site" description="Proton acceptor" evidence="13">
    <location>
        <position position="81"/>
    </location>
</feature>
<dbReference type="OrthoDB" id="9791132at2"/>
<comment type="caution">
    <text evidence="17">The sequence shown here is derived from an EMBL/GenBank/DDBJ whole genome shotgun (WGS) entry which is preliminary data.</text>
</comment>
<dbReference type="EC" id="3.4.16.4" evidence="4"/>
<dbReference type="InterPro" id="IPR012907">
    <property type="entry name" value="Peptidase_S11_C"/>
</dbReference>
<evidence type="ECO:0000256" key="11">
    <source>
        <dbReference type="ARBA" id="ARBA00023316"/>
    </source>
</evidence>
<dbReference type="GO" id="GO:0071555">
    <property type="term" value="P:cell wall organization"/>
    <property type="evidence" value="ECO:0007669"/>
    <property type="project" value="UniProtKB-KW"/>
</dbReference>
<dbReference type="Gene3D" id="2.60.410.10">
    <property type="entry name" value="D-Ala-D-Ala carboxypeptidase, C-terminal domain"/>
    <property type="match status" value="1"/>
</dbReference>
<dbReference type="InterPro" id="IPR015956">
    <property type="entry name" value="Peniciliin-bd_prot_C_sf"/>
</dbReference>
<dbReference type="SMART" id="SM00936">
    <property type="entry name" value="PBP5_C"/>
    <property type="match status" value="1"/>
</dbReference>
<dbReference type="Pfam" id="PF07943">
    <property type="entry name" value="PBP5_C"/>
    <property type="match status" value="1"/>
</dbReference>
<evidence type="ECO:0000313" key="18">
    <source>
        <dbReference type="Proteomes" id="UP000295418"/>
    </source>
</evidence>
<dbReference type="GO" id="GO:0008360">
    <property type="term" value="P:regulation of cell shape"/>
    <property type="evidence" value="ECO:0007669"/>
    <property type="project" value="UniProtKB-KW"/>
</dbReference>
<keyword evidence="7" id="KW-0732">Signal</keyword>
<evidence type="ECO:0000256" key="5">
    <source>
        <dbReference type="ARBA" id="ARBA00022645"/>
    </source>
</evidence>
<dbReference type="AlphaFoldDB" id="A0A4R4E0F9"/>
<dbReference type="GO" id="GO:0009252">
    <property type="term" value="P:peptidoglycan biosynthetic process"/>
    <property type="evidence" value="ECO:0007669"/>
    <property type="project" value="UniProtKB-UniPathway"/>
</dbReference>
<evidence type="ECO:0000313" key="17">
    <source>
        <dbReference type="EMBL" id="TCZ72849.1"/>
    </source>
</evidence>
<dbReference type="GO" id="GO:0006508">
    <property type="term" value="P:proteolysis"/>
    <property type="evidence" value="ECO:0007669"/>
    <property type="project" value="UniProtKB-KW"/>
</dbReference>
<reference evidence="17 18" key="1">
    <citation type="submission" date="2019-03" db="EMBL/GenBank/DDBJ databases">
        <authorList>
            <person name="Kim M.K.M."/>
        </authorList>
    </citation>
    <scope>NUCLEOTIDE SEQUENCE [LARGE SCALE GENOMIC DNA]</scope>
    <source>
        <strain evidence="17 18">18JY21-1</strain>
    </source>
</reference>
<accession>A0A4R4E0F9</accession>
<feature type="active site" evidence="13">
    <location>
        <position position="138"/>
    </location>
</feature>
<evidence type="ECO:0000259" key="16">
    <source>
        <dbReference type="SMART" id="SM00936"/>
    </source>
</evidence>
<keyword evidence="9" id="KW-0133">Cell shape</keyword>
<evidence type="ECO:0000256" key="13">
    <source>
        <dbReference type="PIRSR" id="PIRSR618044-1"/>
    </source>
</evidence>
<gene>
    <name evidence="17" type="ORF">E0485_22040</name>
</gene>
<dbReference type="Gene3D" id="3.40.710.10">
    <property type="entry name" value="DD-peptidase/beta-lactamase superfamily"/>
    <property type="match status" value="1"/>
</dbReference>
<dbReference type="SUPFAM" id="SSF69189">
    <property type="entry name" value="Penicillin-binding protein associated domain"/>
    <property type="match status" value="1"/>
</dbReference>
<keyword evidence="8" id="KW-0378">Hydrolase</keyword>
<dbReference type="EMBL" id="SKFG01000037">
    <property type="protein sequence ID" value="TCZ72849.1"/>
    <property type="molecule type" value="Genomic_DNA"/>
</dbReference>
<dbReference type="InterPro" id="IPR012338">
    <property type="entry name" value="Beta-lactam/transpept-like"/>
</dbReference>
<dbReference type="PRINTS" id="PR00725">
    <property type="entry name" value="DADACBPTASE1"/>
</dbReference>
<name>A0A4R4E0F9_9BACL</name>
<evidence type="ECO:0000256" key="2">
    <source>
        <dbReference type="ARBA" id="ARBA00004752"/>
    </source>
</evidence>
<feature type="active site" description="Acyl-ester intermediate" evidence="13">
    <location>
        <position position="78"/>
    </location>
</feature>
<dbReference type="UniPathway" id="UPA00219"/>
<dbReference type="InterPro" id="IPR001967">
    <property type="entry name" value="Peptidase_S11_N"/>
</dbReference>
<evidence type="ECO:0000256" key="4">
    <source>
        <dbReference type="ARBA" id="ARBA00012448"/>
    </source>
</evidence>
<comment type="function">
    <text evidence="1">Removes C-terminal D-alanyl residues from sugar-peptide cell wall precursors.</text>
</comment>
<dbReference type="PANTHER" id="PTHR21581:SF11">
    <property type="entry name" value="D-ALANYL-D-ALANINE CARBOXYPEPTIDASE DACA"/>
    <property type="match status" value="1"/>
</dbReference>
<dbReference type="Pfam" id="PF00768">
    <property type="entry name" value="Peptidase_S11"/>
    <property type="match status" value="1"/>
</dbReference>
<dbReference type="InterPro" id="IPR018044">
    <property type="entry name" value="Peptidase_S11"/>
</dbReference>
<keyword evidence="18" id="KW-1185">Reference proteome</keyword>
<evidence type="ECO:0000256" key="8">
    <source>
        <dbReference type="ARBA" id="ARBA00022801"/>
    </source>
</evidence>
<feature type="binding site" evidence="14">
    <location>
        <position position="267"/>
    </location>
    <ligand>
        <name>substrate</name>
    </ligand>
</feature>
<evidence type="ECO:0000256" key="12">
    <source>
        <dbReference type="ARBA" id="ARBA00034000"/>
    </source>
</evidence>
<dbReference type="PANTHER" id="PTHR21581">
    <property type="entry name" value="D-ALANYL-D-ALANINE CARBOXYPEPTIDASE"/>
    <property type="match status" value="1"/>
</dbReference>
<comment type="pathway">
    <text evidence="2">Cell wall biogenesis; peptidoglycan biosynthesis.</text>
</comment>
<dbReference type="GO" id="GO:0009002">
    <property type="term" value="F:serine-type D-Ala-D-Ala carboxypeptidase activity"/>
    <property type="evidence" value="ECO:0007669"/>
    <property type="project" value="UniProtKB-EC"/>
</dbReference>
<evidence type="ECO:0000256" key="3">
    <source>
        <dbReference type="ARBA" id="ARBA00007164"/>
    </source>
</evidence>
<dbReference type="RefSeq" id="WP_132420230.1">
    <property type="nucleotide sequence ID" value="NZ_SKFG01000037.1"/>
</dbReference>
<feature type="domain" description="Peptidase S11 D-Ala-D-Ala carboxypeptidase A C-terminal" evidence="16">
    <location>
        <begin position="317"/>
        <end position="415"/>
    </location>
</feature>
<evidence type="ECO:0000256" key="9">
    <source>
        <dbReference type="ARBA" id="ARBA00022960"/>
    </source>
</evidence>
<dbReference type="SUPFAM" id="SSF56601">
    <property type="entry name" value="beta-lactamase/transpeptidase-like"/>
    <property type="match status" value="1"/>
</dbReference>
<evidence type="ECO:0000256" key="10">
    <source>
        <dbReference type="ARBA" id="ARBA00022984"/>
    </source>
</evidence>
<evidence type="ECO:0000256" key="7">
    <source>
        <dbReference type="ARBA" id="ARBA00022729"/>
    </source>
</evidence>
<evidence type="ECO:0000256" key="15">
    <source>
        <dbReference type="RuleBase" id="RU004016"/>
    </source>
</evidence>
<comment type="catalytic activity">
    <reaction evidence="12">
        <text>Preferential cleavage: (Ac)2-L-Lys-D-Ala-|-D-Ala. Also transpeptidation of peptidyl-alanyl moieties that are N-acyl substituents of D-alanine.</text>
        <dbReference type="EC" id="3.4.16.4"/>
    </reaction>
</comment>
<keyword evidence="11" id="KW-0961">Cell wall biogenesis/degradation</keyword>
<dbReference type="InterPro" id="IPR037167">
    <property type="entry name" value="Peptidase_S11_C_sf"/>
</dbReference>
<comment type="similarity">
    <text evidence="3 15">Belongs to the peptidase S11 family.</text>
</comment>
<sequence length="441" mass="48276">MKRWKKSIASVLLIGMLQLAFFHINISSVYAEGENQTPAASTSGAPKLDTAKAAILIDAATGQVLYEFNADEAREPASMTKMMSEYLVLEAISAGKFTWDQPITTTKYAAHVPGSGQMVAEGEKLPLKDMFALMSIYSGNDGTLSLAEAVGGSEEGFVDMMNAKAKEIGMSDKTFFNNATGLNHSDLGEFASPKYTGENQMTARDTATLARRLITDHPEILKYASVTSQKLRPTDKAPMINFNYMLEGFKDSVSLKQFAYQGLDGLKTGFTTTAGYCFTGTAERNGMRLISVVMGTDKINQRFIETAKLMDYGFNNFEFKKLVDAKSAVAELKTVEVSKGVELEVPVVTKNGVEFMVKKGESPSLDVKVEQIAEDKRVAPLKRGDKLGTATYTYKSASGDITQTVDLVAAEDVEKASWWRMILRSIKNFFGGLFDSIVNLF</sequence>
<proteinExistence type="inferred from homology"/>
<keyword evidence="10" id="KW-0573">Peptidoglycan synthesis</keyword>
<organism evidence="17 18">
    <name type="scientific">Paenibacillus albiflavus</name>
    <dbReference type="NCBI Taxonomy" id="2545760"/>
    <lineage>
        <taxon>Bacteria</taxon>
        <taxon>Bacillati</taxon>
        <taxon>Bacillota</taxon>
        <taxon>Bacilli</taxon>
        <taxon>Bacillales</taxon>
        <taxon>Paenibacillaceae</taxon>
        <taxon>Paenibacillus</taxon>
    </lineage>
</organism>
<protein>
    <recommendedName>
        <fullName evidence="4">serine-type D-Ala-D-Ala carboxypeptidase</fullName>
        <ecNumber evidence="4">3.4.16.4</ecNumber>
    </recommendedName>
</protein>
<evidence type="ECO:0000256" key="1">
    <source>
        <dbReference type="ARBA" id="ARBA00003217"/>
    </source>
</evidence>